<dbReference type="Proteomes" id="UP000180235">
    <property type="component" value="Chromosome"/>
</dbReference>
<accession>A0A1J0A8W3</accession>
<dbReference type="STRING" id="1188229.GlitD10_0062"/>
<evidence type="ECO:0000313" key="2">
    <source>
        <dbReference type="Proteomes" id="UP000180235"/>
    </source>
</evidence>
<dbReference type="InterPro" id="IPR021801">
    <property type="entry name" value="DUF3370"/>
</dbReference>
<dbReference type="AlphaFoldDB" id="A0A1J0A8W3"/>
<evidence type="ECO:0000313" key="1">
    <source>
        <dbReference type="EMBL" id="APB32363.1"/>
    </source>
</evidence>
<dbReference type="KEGG" id="glt:GlitD10_0062"/>
<evidence type="ECO:0008006" key="3">
    <source>
        <dbReference type="Google" id="ProtNLM"/>
    </source>
</evidence>
<dbReference type="Pfam" id="PF11850">
    <property type="entry name" value="DUF3370"/>
    <property type="match status" value="1"/>
</dbReference>
<name>A0A1J0A8W3_9CYAN</name>
<organism evidence="1 2">
    <name type="scientific">Gloeomargarita lithophora Alchichica-D10</name>
    <dbReference type="NCBI Taxonomy" id="1188229"/>
    <lineage>
        <taxon>Bacteria</taxon>
        <taxon>Bacillati</taxon>
        <taxon>Cyanobacteriota</taxon>
        <taxon>Cyanophyceae</taxon>
        <taxon>Gloeomargaritales</taxon>
        <taxon>Gloeomargaritaceae</taxon>
        <taxon>Gloeomargarita</taxon>
    </lineage>
</organism>
<dbReference type="EMBL" id="CP017675">
    <property type="protein sequence ID" value="APB32363.1"/>
    <property type="molecule type" value="Genomic_DNA"/>
</dbReference>
<keyword evidence="2" id="KW-1185">Reference proteome</keyword>
<reference evidence="1 2" key="1">
    <citation type="submission" date="2016-10" db="EMBL/GenBank/DDBJ databases">
        <title>Description of Gloeomargarita lithophora gen. nov., sp. nov., a thylakoid-bearing basal-branching cyanobacterium with intracellular carbonates, and proposal for Gloeomargaritales ord. nov.</title>
        <authorList>
            <person name="Moreira D."/>
            <person name="Tavera R."/>
            <person name="Benzerara K."/>
            <person name="Skouri-Panet F."/>
            <person name="Couradeau E."/>
            <person name="Gerard E."/>
            <person name="Loussert C."/>
            <person name="Novelo E."/>
            <person name="Zivanovic Y."/>
            <person name="Lopez-Garcia P."/>
        </authorList>
    </citation>
    <scope>NUCLEOTIDE SEQUENCE [LARGE SCALE GENOMIC DNA]</scope>
    <source>
        <strain evidence="1 2">D10</strain>
    </source>
</reference>
<protein>
    <recommendedName>
        <fullName evidence="3">DUF3370 domain-containing protein</fullName>
    </recommendedName>
</protein>
<sequence>MFLPLIAQVPPVQESFRPQEVRPLPGQLNRVPLFNSNSPELVFTEGILLSTFAPQGMKTPQAHLNYRFEGEFDAFLHHLADSVGAQDARTFYLGFILGNPGTRPATVSLRQAASFLTQPDAGFITLPDLVPNPLGWMYSGPGSRLTDFLLRGGRQSLGLTSLTIPPGGTRVLLNQPIPTKKAGVSRNARSVVLRLYTNQPVYAASLGLFATVEPDGTETAPSLERWQNILQQGTLASPRDLAPTPLNSPPGQFRYGRVSGVALGTRWQANLTDPGHNTLAIPTPGKAISYGISLLHRGGMGTGQDQTAPMLVRYPDTAYRTHGNYVVQYNLTLPLVNRQAETRRVTVGLESPLKTDANEGGLRFWQPPARQVFFRGTVRVRYIDDTGLPQVRDNHLVLRRGQRAEPLAEMNITPGQSRLVQVSLLYPPDATPPQMLTILTELNSGNK</sequence>
<dbReference type="RefSeq" id="WP_071453119.1">
    <property type="nucleotide sequence ID" value="NZ_CP017675.1"/>
</dbReference>
<gene>
    <name evidence="1" type="ORF">GlitD10_0062</name>
</gene>
<proteinExistence type="predicted"/>